<dbReference type="PANTHER" id="PTHR22916">
    <property type="entry name" value="GLYCOSYLTRANSFERASE"/>
    <property type="match status" value="1"/>
</dbReference>
<evidence type="ECO:0000259" key="1">
    <source>
        <dbReference type="Pfam" id="PF00535"/>
    </source>
</evidence>
<sequence>MSKNTQPKVSIIIPAYRAENTITLAIKSLVHQTYTNWEAAIASDDGVDYLLTLSNKGIRDLRLKQTFTGNCGSGEAVARNAAIEISTGEIIANLDADDGYEPNRLAELVPLAMEYGAAIDNTGVYNTKLVLYKRPFSDRAKVTLATPDDILKPRVPFFPVFRREFLGTGWTKVPFAADVLFNLELLSRVEKVAVHPQPLYQYYKRENSITQSATAFDTAERAYKQILALLEAGELDLTLAIRTAAKEEFSQNLRLNRVFRQYMQSGRCQNLEEFLDLTDNGHADWLQPELESITV</sequence>
<evidence type="ECO:0000313" key="2">
    <source>
        <dbReference type="EMBL" id="UXE59970.1"/>
    </source>
</evidence>
<name>A0A977KX17_9CYAN</name>
<dbReference type="Proteomes" id="UP001065613">
    <property type="component" value="Chromosome"/>
</dbReference>
<dbReference type="InterPro" id="IPR029044">
    <property type="entry name" value="Nucleotide-diphossugar_trans"/>
</dbReference>
<accession>A0A977KX17</accession>
<dbReference type="Pfam" id="PF00535">
    <property type="entry name" value="Glycos_transf_2"/>
    <property type="match status" value="1"/>
</dbReference>
<dbReference type="AlphaFoldDB" id="A0A977KX17"/>
<dbReference type="PANTHER" id="PTHR22916:SF3">
    <property type="entry name" value="UDP-GLCNAC:BETAGAL BETA-1,3-N-ACETYLGLUCOSAMINYLTRANSFERASE-LIKE PROTEIN 1"/>
    <property type="match status" value="1"/>
</dbReference>
<organism evidence="2">
    <name type="scientific">Woronichinia naegeliana WA131</name>
    <dbReference type="NCBI Taxonomy" id="2824559"/>
    <lineage>
        <taxon>Bacteria</taxon>
        <taxon>Bacillati</taxon>
        <taxon>Cyanobacteriota</taxon>
        <taxon>Cyanophyceae</taxon>
        <taxon>Synechococcales</taxon>
        <taxon>Coelosphaeriaceae</taxon>
        <taxon>Woronichinia</taxon>
    </lineage>
</organism>
<dbReference type="KEGG" id="wna:KA717_30450"/>
<proteinExistence type="predicted"/>
<feature type="domain" description="Glycosyltransferase 2-like" evidence="1">
    <location>
        <begin position="10"/>
        <end position="166"/>
    </location>
</feature>
<dbReference type="SUPFAM" id="SSF53448">
    <property type="entry name" value="Nucleotide-diphospho-sugar transferases"/>
    <property type="match status" value="1"/>
</dbReference>
<dbReference type="Gene3D" id="3.90.550.10">
    <property type="entry name" value="Spore Coat Polysaccharide Biosynthesis Protein SpsA, Chain A"/>
    <property type="match status" value="1"/>
</dbReference>
<gene>
    <name evidence="2" type="ORF">KA717_30450</name>
</gene>
<protein>
    <submittedName>
        <fullName evidence="2">Glycosyltransferase</fullName>
    </submittedName>
</protein>
<reference evidence="2" key="1">
    <citation type="submission" date="2021-04" db="EMBL/GenBank/DDBJ databases">
        <title>Genome sequence of Woronichinia naegeliana from Washington state freshwater lake bloom.</title>
        <authorList>
            <person name="Dreher T.W."/>
        </authorList>
    </citation>
    <scope>NUCLEOTIDE SEQUENCE</scope>
    <source>
        <strain evidence="2">WA131</strain>
    </source>
</reference>
<dbReference type="EMBL" id="CP073041">
    <property type="protein sequence ID" value="UXE59970.1"/>
    <property type="molecule type" value="Genomic_DNA"/>
</dbReference>
<dbReference type="InterPro" id="IPR001173">
    <property type="entry name" value="Glyco_trans_2-like"/>
</dbReference>
<dbReference type="GO" id="GO:0016758">
    <property type="term" value="F:hexosyltransferase activity"/>
    <property type="evidence" value="ECO:0007669"/>
    <property type="project" value="UniProtKB-ARBA"/>
</dbReference>